<dbReference type="EMBL" id="HG326223">
    <property type="protein sequence ID" value="CDG13181.1"/>
    <property type="molecule type" value="Genomic_DNA"/>
</dbReference>
<dbReference type="AlphaFoldDB" id="A0ABC9IKB7"/>
<reference evidence="2" key="2">
    <citation type="submission" date="2013-11" db="EMBL/GenBank/DDBJ databases">
        <title>Genome sequences of clinical and environmental isolates of Serratia marcescens.</title>
        <authorList>
            <person name="Iguchi A."/>
            <person name="Komatsu H."/>
            <person name="Nagaya Y."/>
            <person name="Ogura Y."/>
            <person name="Katsura K."/>
            <person name="Kurokawa K."/>
            <person name="Ooka T."/>
            <person name="Hattori M."/>
            <person name="Gotoh N."/>
            <person name="Thomson N."/>
            <person name="Hayashi T."/>
        </authorList>
    </citation>
    <scope>NUCLEOTIDE SEQUENCE [LARGE SCALE GENOMIC DNA]</scope>
    <source>
        <strain evidence="2">Db11</strain>
    </source>
</reference>
<accession>A0ABC9IKB7</accession>
<reference evidence="1 2" key="3">
    <citation type="journal article" date="2014" name="Genome Biol. Evol.">
        <title>Genome evolution and plasticity of Serratia marcescens, an important multidrug-resistant nosocomial pathogen.</title>
        <authorList>
            <person name="Iguchi A."/>
            <person name="Nagaya Y."/>
            <person name="Pradel E."/>
            <person name="Ooka T."/>
            <person name="Ogura Y."/>
            <person name="Katsura K."/>
            <person name="Kurokawa K."/>
            <person name="Oshima K."/>
            <person name="Hattori M."/>
            <person name="Parkhill J."/>
            <person name="Sebaihia M."/>
            <person name="Coulthurst S.J."/>
            <person name="Gotoh N."/>
            <person name="Thomson N.R."/>
            <person name="Ewbank J.J."/>
            <person name="Hayashi T."/>
        </authorList>
    </citation>
    <scope>NUCLEOTIDE SEQUENCE [LARGE SCALE GENOMIC DNA]</scope>
    <source>
        <strain evidence="1 2">Db11</strain>
    </source>
</reference>
<dbReference type="RefSeq" id="WP_025303591.1">
    <property type="nucleotide sequence ID" value="NZ_HG326223.1"/>
</dbReference>
<dbReference type="KEGG" id="smac:SMDB11_2614"/>
<dbReference type="Proteomes" id="UP000018979">
    <property type="component" value="Chromosome I"/>
</dbReference>
<protein>
    <submittedName>
        <fullName evidence="1">Phage protein</fullName>
    </submittedName>
</protein>
<proteinExistence type="predicted"/>
<gene>
    <name evidence="1" type="ORF">SMDB11_2614</name>
</gene>
<reference evidence="1 2" key="1">
    <citation type="submission" date="2013-06" db="EMBL/GenBank/DDBJ databases">
        <authorList>
            <person name="Aslett M."/>
        </authorList>
    </citation>
    <scope>NUCLEOTIDE SEQUENCE [LARGE SCALE GENOMIC DNA]</scope>
    <source>
        <strain evidence="1 2">Db11</strain>
    </source>
</reference>
<organism evidence="1 2">
    <name type="scientific">Serratia marcescens subsp. marcescens Db11</name>
    <dbReference type="NCBI Taxonomy" id="273526"/>
    <lineage>
        <taxon>Bacteria</taxon>
        <taxon>Pseudomonadati</taxon>
        <taxon>Pseudomonadota</taxon>
        <taxon>Gammaproteobacteria</taxon>
        <taxon>Enterobacterales</taxon>
        <taxon>Yersiniaceae</taxon>
        <taxon>Serratia</taxon>
    </lineage>
</organism>
<name>A0ABC9IKB7_SERMA</name>
<evidence type="ECO:0000313" key="2">
    <source>
        <dbReference type="Proteomes" id="UP000018979"/>
    </source>
</evidence>
<evidence type="ECO:0000313" key="1">
    <source>
        <dbReference type="EMBL" id="CDG13181.1"/>
    </source>
</evidence>
<sequence length="182" mass="20291">MDWHTVFCVASGPSLTEADCALVEASGLPTIAVNNSWRLIPACAAIYAADCCWWELYHAEITCGADRWCSDPFTADRFNLAQFDSQLPGSFNSGQRAIELAIYRGARRVLLVGYDCSIRDGVHWHGPHAGLANPDAMSVARWHDEFRQLRDWAAGVEIVNCSRRTRLRCFQRQSLEAALSSI</sequence>